<dbReference type="Proteomes" id="UP000190541">
    <property type="component" value="Unassembled WGS sequence"/>
</dbReference>
<protein>
    <submittedName>
        <fullName evidence="1">DNA-sulfur modification-associated</fullName>
    </submittedName>
</protein>
<dbReference type="AlphaFoldDB" id="A0A1T5CTE0"/>
<evidence type="ECO:0000313" key="1">
    <source>
        <dbReference type="EMBL" id="SKB62684.1"/>
    </source>
</evidence>
<evidence type="ECO:0000313" key="2">
    <source>
        <dbReference type="Proteomes" id="UP000190541"/>
    </source>
</evidence>
<reference evidence="1 2" key="1">
    <citation type="submission" date="2017-02" db="EMBL/GenBank/DDBJ databases">
        <authorList>
            <person name="Peterson S.W."/>
        </authorList>
    </citation>
    <scope>NUCLEOTIDE SEQUENCE [LARGE SCALE GENOMIC DNA]</scope>
    <source>
        <strain evidence="1 2">DSM 22899</strain>
    </source>
</reference>
<dbReference type="InterPro" id="IPR017642">
    <property type="entry name" value="DNA_S_mod_DndB"/>
</dbReference>
<keyword evidence="2" id="KW-1185">Reference proteome</keyword>
<dbReference type="STRING" id="623280.SAMN05660226_02327"/>
<name>A0A1T5CTE0_9SPHI</name>
<organism evidence="1 2">
    <name type="scientific">Parapedobacter luteus</name>
    <dbReference type="NCBI Taxonomy" id="623280"/>
    <lineage>
        <taxon>Bacteria</taxon>
        <taxon>Pseudomonadati</taxon>
        <taxon>Bacteroidota</taxon>
        <taxon>Sphingobacteriia</taxon>
        <taxon>Sphingobacteriales</taxon>
        <taxon>Sphingobacteriaceae</taxon>
        <taxon>Parapedobacter</taxon>
    </lineage>
</organism>
<dbReference type="Pfam" id="PF14072">
    <property type="entry name" value="DndB"/>
    <property type="match status" value="1"/>
</dbReference>
<accession>A0A1T5CTE0</accession>
<proteinExistence type="predicted"/>
<sequence>MSKKIIKKIDKQDFSQPYNCIHSVQKLNSIFDTNVFAANIPLKQLFKNRDILLVDDLKGDARWGMNKIIQRNISDKRVEEIKNEYLQASNRSIKFFPAITIVLLPKTKGEPRQSFENTKYGFDNIKGVEIEKGYESDEFEYDMPVELKWDKNQISALVIDGQHRVSAIRKFYDGKNESSFDNISIPATFVLFKNNNAIDLIQATRSLFIDVNNTPRLVSEERLIFIDDRNIQRRISAKIFGSNAPGEETEDVYQIMLQSEDFLLADDSFVNRYLIEESGKDDEEARGFLSNHSTLFPWEISNVMSIHKNILGNILLRYKEVDKTRDIRSICFQLHRALLEEIENYNSIEQLSDDNTSKIVERLKTSGLSESEIEIFTNLIAIKKRNLEEVQQAEGEFLVGTSADANEEREREEFIEILKNVYNQDCTKDSAFELSSSKVTELFEGKTSHFISIIVKTFNSLWFTKKIKESILSYNGDERELIFNFIVYTHETLKIHGTTRRKSDKVGKQIKEFARENEISAEKTKVLRDWNEKIEESQAENLLRTLVGQEMLFTYILSENEKINDIQLDDVIDFINTLGKVGLFNSVKVLKVNFFNIPDFTIENFNPWSEILMKGDTMKPGIVNANKGADFLYLLRNKMTDRTNAQSQIRKLERIQKSYALEILNKLERDDSQKRLKMYLALQKFPDKQLYLSPSEISAIEEKFDSGDLLTPKHRNIIGKAFGAIALTQVIDYYNQLIEN</sequence>
<dbReference type="OrthoDB" id="9789139at2"/>
<gene>
    <name evidence="1" type="ORF">SAMN05660226_02327</name>
</gene>
<dbReference type="RefSeq" id="WP_079717022.1">
    <property type="nucleotide sequence ID" value="NZ_FUYS01000005.1"/>
</dbReference>
<dbReference type="EMBL" id="FUYS01000005">
    <property type="protein sequence ID" value="SKB62684.1"/>
    <property type="molecule type" value="Genomic_DNA"/>
</dbReference>